<evidence type="ECO:0000256" key="2">
    <source>
        <dbReference type="ARBA" id="ARBA00022679"/>
    </source>
</evidence>
<dbReference type="InterPro" id="IPR045073">
    <property type="entry name" value="Omega/Tau-like"/>
</dbReference>
<dbReference type="Proteomes" id="UP000000784">
    <property type="component" value="Chromosome"/>
</dbReference>
<dbReference type="EC" id="2.5.1.18" evidence="1"/>
<dbReference type="Pfam" id="PF13410">
    <property type="entry name" value="GST_C_2"/>
    <property type="match status" value="1"/>
</dbReference>
<dbReference type="CDD" id="cd00299">
    <property type="entry name" value="GST_C_family"/>
    <property type="match status" value="1"/>
</dbReference>
<dbReference type="AlphaFoldDB" id="A9BXJ3"/>
<dbReference type="PROSITE" id="PS50404">
    <property type="entry name" value="GST_NTER"/>
    <property type="match status" value="1"/>
</dbReference>
<evidence type="ECO:0000313" key="7">
    <source>
        <dbReference type="Proteomes" id="UP000000784"/>
    </source>
</evidence>
<accession>A9BXJ3</accession>
<dbReference type="InterPro" id="IPR004045">
    <property type="entry name" value="Glutathione_S-Trfase_N"/>
</dbReference>
<comment type="catalytic activity">
    <reaction evidence="3">
        <text>RX + glutathione = an S-substituted glutathione + a halide anion + H(+)</text>
        <dbReference type="Rhea" id="RHEA:16437"/>
        <dbReference type="ChEBI" id="CHEBI:15378"/>
        <dbReference type="ChEBI" id="CHEBI:16042"/>
        <dbReference type="ChEBI" id="CHEBI:17792"/>
        <dbReference type="ChEBI" id="CHEBI:57925"/>
        <dbReference type="ChEBI" id="CHEBI:90779"/>
        <dbReference type="EC" id="2.5.1.18"/>
    </reaction>
</comment>
<evidence type="ECO:0000259" key="4">
    <source>
        <dbReference type="PROSITE" id="PS50404"/>
    </source>
</evidence>
<dbReference type="RefSeq" id="WP_012207438.1">
    <property type="nucleotide sequence ID" value="NC_010002.1"/>
</dbReference>
<evidence type="ECO:0000256" key="1">
    <source>
        <dbReference type="ARBA" id="ARBA00012452"/>
    </source>
</evidence>
<dbReference type="SFLD" id="SFLDG01152">
    <property type="entry name" value="Main.3:_Omega-_and_Tau-like"/>
    <property type="match status" value="1"/>
</dbReference>
<dbReference type="KEGG" id="dac:Daci_5640"/>
<gene>
    <name evidence="6" type="ordered locus">Daci_5640</name>
</gene>
<evidence type="ECO:0000256" key="3">
    <source>
        <dbReference type="ARBA" id="ARBA00047960"/>
    </source>
</evidence>
<name>A9BXJ3_DELAS</name>
<dbReference type="SFLD" id="SFLDG00358">
    <property type="entry name" value="Main_(cytGST)"/>
    <property type="match status" value="1"/>
</dbReference>
<dbReference type="InterPro" id="IPR036282">
    <property type="entry name" value="Glutathione-S-Trfase_C_sf"/>
</dbReference>
<dbReference type="CDD" id="cd00570">
    <property type="entry name" value="GST_N_family"/>
    <property type="match status" value="1"/>
</dbReference>
<dbReference type="GO" id="GO:0004364">
    <property type="term" value="F:glutathione transferase activity"/>
    <property type="evidence" value="ECO:0007669"/>
    <property type="project" value="UniProtKB-EC"/>
</dbReference>
<reference evidence="7" key="2">
    <citation type="submission" date="2007-11" db="EMBL/GenBank/DDBJ databases">
        <title>Complete sequence of Delftia acidovorans DSM 14801 / SPH-1.</title>
        <authorList>
            <person name="Copeland A."/>
            <person name="Lucas S."/>
            <person name="Lapidus A."/>
            <person name="Barry K."/>
            <person name="Glavina del Rio T."/>
            <person name="Dalin E."/>
            <person name="Tice H."/>
            <person name="Pitluck S."/>
            <person name="Lowry S."/>
            <person name="Clum A."/>
            <person name="Schmutz J."/>
            <person name="Larimer F."/>
            <person name="Land M."/>
            <person name="Hauser L."/>
            <person name="Kyrpides N."/>
            <person name="Kim E."/>
            <person name="Schleheck D."/>
            <person name="Richardson P."/>
        </authorList>
    </citation>
    <scope>NUCLEOTIDE SEQUENCE [LARGE SCALE GENOMIC DNA]</scope>
    <source>
        <strain evidence="7">DSM 14801 / SPH-1</strain>
    </source>
</reference>
<dbReference type="GO" id="GO:0005737">
    <property type="term" value="C:cytoplasm"/>
    <property type="evidence" value="ECO:0007669"/>
    <property type="project" value="TreeGrafter"/>
</dbReference>
<sequence length="225" mass="25208">MTALTLISHPLCPFVQRAVIVLLEKGVEFDRIDVDLSAKPDWFLALSPTGKVPVLKVRQANAEDAILFESVVICEYLNETQGGAPMYPVDALPRAQHRAWIEFAAQTFAEGWQFLHARDSATADAKRAAFRERLGKLESEMDTGPFFAGQAFGMVDAVYAPLFRYFDITPATVAYQIFDGLPRISAWRSALAERPSVRHAVVEDYADRFQRHLREQGSFIAVSSR</sequence>
<organism evidence="6 7">
    <name type="scientific">Delftia acidovorans (strain DSM 14801 / SPH-1)</name>
    <dbReference type="NCBI Taxonomy" id="398578"/>
    <lineage>
        <taxon>Bacteria</taxon>
        <taxon>Pseudomonadati</taxon>
        <taxon>Pseudomonadota</taxon>
        <taxon>Betaproteobacteria</taxon>
        <taxon>Burkholderiales</taxon>
        <taxon>Comamonadaceae</taxon>
        <taxon>Delftia</taxon>
    </lineage>
</organism>
<feature type="domain" description="GST N-terminal" evidence="4">
    <location>
        <begin position="2"/>
        <end position="85"/>
    </location>
</feature>
<dbReference type="SUPFAM" id="SSF52833">
    <property type="entry name" value="Thioredoxin-like"/>
    <property type="match status" value="1"/>
</dbReference>
<dbReference type="SUPFAM" id="SSF47616">
    <property type="entry name" value="GST C-terminal domain-like"/>
    <property type="match status" value="1"/>
</dbReference>
<dbReference type="EMBL" id="CP000884">
    <property type="protein sequence ID" value="ABX38269.1"/>
    <property type="molecule type" value="Genomic_DNA"/>
</dbReference>
<dbReference type="InterPro" id="IPR040079">
    <property type="entry name" value="Glutathione_S-Trfase"/>
</dbReference>
<dbReference type="HOGENOM" id="CLU_011226_9_3_4"/>
<evidence type="ECO:0000259" key="5">
    <source>
        <dbReference type="PROSITE" id="PS50405"/>
    </source>
</evidence>
<dbReference type="Gene3D" id="3.40.30.10">
    <property type="entry name" value="Glutaredoxin"/>
    <property type="match status" value="1"/>
</dbReference>
<dbReference type="InterPro" id="IPR050983">
    <property type="entry name" value="GST_Omega/HSP26"/>
</dbReference>
<dbReference type="PANTHER" id="PTHR43968">
    <property type="match status" value="1"/>
</dbReference>
<keyword evidence="2 6" id="KW-0808">Transferase</keyword>
<dbReference type="GeneID" id="24113582"/>
<dbReference type="Pfam" id="PF13409">
    <property type="entry name" value="GST_N_2"/>
    <property type="match status" value="1"/>
</dbReference>
<reference evidence="6 7" key="1">
    <citation type="journal article" date="2004" name="Appl. Environ. Microbiol.">
        <title>Mineralization of individual congeners of linear alkylbenzenesulfonate by defined pairs of heterotrophic bacteria.</title>
        <authorList>
            <person name="Schleheck D."/>
            <person name="Knepper T.P."/>
            <person name="Fischer K."/>
            <person name="Cook A.M."/>
        </authorList>
    </citation>
    <scope>NUCLEOTIDE SEQUENCE [LARGE SCALE GENOMIC DNA]</scope>
    <source>
        <strain evidence="7">DSM 14801 / SPH-1</strain>
    </source>
</reference>
<protein>
    <recommendedName>
        <fullName evidence="1">glutathione transferase</fullName>
        <ecNumber evidence="1">2.5.1.18</ecNumber>
    </recommendedName>
</protein>
<dbReference type="SFLD" id="SFLDS00019">
    <property type="entry name" value="Glutathione_Transferase_(cytos"/>
    <property type="match status" value="1"/>
</dbReference>
<dbReference type="eggNOG" id="COG0625">
    <property type="taxonomic scope" value="Bacteria"/>
</dbReference>
<keyword evidence="7" id="KW-1185">Reference proteome</keyword>
<dbReference type="PANTHER" id="PTHR43968:SF6">
    <property type="entry name" value="GLUTATHIONE S-TRANSFERASE OMEGA"/>
    <property type="match status" value="1"/>
</dbReference>
<dbReference type="STRING" id="398578.Daci_5640"/>
<feature type="domain" description="GST C-terminal" evidence="5">
    <location>
        <begin position="90"/>
        <end position="213"/>
    </location>
</feature>
<dbReference type="InterPro" id="IPR036249">
    <property type="entry name" value="Thioredoxin-like_sf"/>
</dbReference>
<proteinExistence type="predicted"/>
<dbReference type="InterPro" id="IPR010987">
    <property type="entry name" value="Glutathione-S-Trfase_C-like"/>
</dbReference>
<dbReference type="Gene3D" id="1.20.1050.10">
    <property type="match status" value="1"/>
</dbReference>
<dbReference type="PROSITE" id="PS50405">
    <property type="entry name" value="GST_CTER"/>
    <property type="match status" value="1"/>
</dbReference>
<evidence type="ECO:0000313" key="6">
    <source>
        <dbReference type="EMBL" id="ABX38269.1"/>
    </source>
</evidence>